<keyword evidence="1" id="KW-0347">Helicase</keyword>
<sequence>MKKTTHPISEDYKKNQACLEKILFVWLRMHTVPFFSPTSTIAPSFSEAKSFIISEHYADTVWVDKALKGFILHANIQDTPSQSTNIIADIMVLLFNTTKLDHRILRYMSKPFIHSQPGCAFHALEYLYTTAPTTHDNANFLILLISQTADMSFIRKLISIDSRHQPKLCQKICQTLSTSQINDLLTQFSGSGEICKAIFTGLIKNGGFKQLEQLMPTHYHSLPRTLPTALIQTIISTQYRHKMPFVITNILQPHFGKKDYYALSIIELAQERKTAALKTILRDPIFSNYHFKYQWERFSSSPEILTVIAHCIPSLEFCIRTQQLVVTRETAKVCTLKQISAIELSQHLEQELKGASLDVVQSYLMSFLTKMPNSTQSSRLLGCFEKHRIFKPFHLLIPEAVGICLLASDHYQIAYKQYRTFMVKALESAAYRKAFIREVTRKEEIFMEWFQPRGKGHLAQILPHHSPVMAETWQCIIQKQASPYIQHFVKLYPEVLTNQYSLALIKEYLKHEDTKYLANFMLTIMPYLAMNLSNTEKDLLDPAVVGPYLQEGQLTAVGLDKTKKVLQYAKSYYTQKTANETTLRLIEQYPFLRDQTFFIPILLSWANSTAYTAIPRELCATYQAIIANYTQHGIPRDMPWYDFCELAGMLNIDISNISTTYGKKCELSLAVGRVKINLLAWEKILPLMPRFPAKIHQRLISETFQYHHVTPKIFSSILPYITAVDFTDFFQHAQFNTPEKFNQIMTSCMGLRITMAQILHVLAHSSMSKDQVLDTLLTYYPNYILSYQLLYPDAKIEDDLAFSDLNKSLAKAIKLITDSNLNTAAIHDIFERFTPWSLSEEGLDLDKTLISKGVSLSKTANMKAVVSNITQCHQVFRSPERFPVIKHRKFSPSLAIHVWAFYKRTQKFPSIPKHLPEDTILKAVSYILDTFEVSKSELAALMTLFSKTNVGPSIYYLLKNNHLSFRSIYQALLKKPENAYLQPLCFSPTAIDQLNSHTLHSDACMKDMAKYQALFSHDTYCTSIAEILHSSEKEDLVNMANMLCDLPPQVNESIIVYFIEHSSKEQWLSFLQHISFQHPESLLLIQCAPNAYLKDALEGNQLSLADMRYLYNHIVLHRAQLHKSLDNSFTYLIDPRSLTQTIQKHYIQSAWNSVFTEMAIEFPFIIFIADVPSHPTLLIPAAQELIALYKKQEQLALDIEWAFEFPPEEVQRMTEAVIALIDHQCFETAIAFISHFTLLQETEYIAQIINHFAETKVNIASDSEKQLVQSLLPQTLTTYQELFSQLTENAQLMVNAETLSHVNTQKETPAALKKTNPLIQNCIKILLAHQRTMPLIDLIKVQESMDIDSSITDSIIDLLIQDGYLVKVEQPDGGLVHTGYRISSQLDTESAFDDISQKISMYSEHILDILEHIYNQEETAKPMLIQTLYEQLGVTAMSLADFKALLKQLDQFRVSETTILLDPSIETYTARSECPLPPMSLFTNNLLTHCKKMLASLYQSHEALVSITLCQTGRIALPLKAADLQHFLSFVTPVIQSLPTEEQTILWDQLCSLFNQSCCYIHDISSIDSEYLWSIQRLNIPCSPPALTNTHQLDQQLASKLIELKKNEIITSASLQNTRSTVPIIWCYPTRNHTKSAKFTLFLSEDPYTKNKFFSRLSLPTETQEFKIHELQQHVKTMPQLVLLSPHCQFSDSVKKRAPNSAALHSQRAQTAKSANSWWERVINQSSSKLKKMLSTLEIKEAAHEITVLMQAVKRPQSFDHIEAFLPNHITPRAHQIHAFQKIVRTSLPGNIINFSVGGGKTLLSIALVMRMIKISLRPTTTVIVCPVTVIDVWKKELSDICVLKTTYEKHHITVQHNSLKHTVIVGSHPSLKTHIDNQLEIDALVVDEAHAFCNKSQNQKNLSDLIETNSIRLLLLNTATPIISKMGNLLSLAKQLLTQSPSLQFTIDKLINAEDKLDAVFRKLMKTFTHDDQILSADALLHELGRSAKLIGITSQLIELCLTSSKDLRPALHAHEYKRLIPAKAGHCDLCSVPHESVVHIEHHEVEITPELQAYYTDVKKAYEQSTNEESGKPATLFAYLSRLNSRDTTYYPKVEPEQAIPLIIGLSKENFAKFIKQSPRVQFILRLIKESQEKDGIVPQIAIFSKTYLEAKTILASIHRVYSHIAITTLTGQNSERQNILNKNLFNNIISVDSIRAELLKGGIKCKQPQIGMVLVHLKDHCKILTQLNETTFSFSDTFRFALSETLRAKSHPLKQTISAQFIKQFGRHTKRFNENSGGLLEAVVSRLYEVFVTRIVICTPTAIEGISLSADILIDAGLSGFTPDTQFRGRIGRIGKLPLHGQTHRMQPGQQIHSRIIKLSNLLSAQIFSTYQKISLMLLEQASITDYSAESISLIENAFIKRVAYIIAKSAALYDSPVNADSVHSFIEDFPECYSTRDGLKEHINGLIASIKTNIPGETLSHLLYKVACYIDLPTTLSSFRILLANTQEQFPSIAEAPEESLPVSKRHQPAPKAPQAPAPALPIQHVQPGGGSAAQSARPVLYINAYQIFSSCGTRNHTYDLLYKYSKHYGRAGYTIRFICTTEQKSKTLLNLRQSLQNEELYSFITQRLNVEQTILRHTIPSFKVLHQTIYERDRKMFNFIYPKYSQKKSAENPRGGL</sequence>
<organism evidence="4 5">
    <name type="scientific">Candidatus Synchoanobacter obligatus</name>
    <dbReference type="NCBI Taxonomy" id="2919597"/>
    <lineage>
        <taxon>Bacteria</taxon>
        <taxon>Pseudomonadati</taxon>
        <taxon>Pseudomonadota</taxon>
        <taxon>Gammaproteobacteria</taxon>
        <taxon>Candidatus Comchoanobacterales</taxon>
        <taxon>Candidatus Comchoanobacteraceae</taxon>
        <taxon>Candidatus Synchoanobacter</taxon>
    </lineage>
</organism>
<keyword evidence="1" id="KW-0547">Nucleotide-binding</keyword>
<gene>
    <name evidence="4" type="ORF">MKS91_04515</name>
</gene>
<feature type="domain" description="Helicase ATP-binding" evidence="3">
    <location>
        <begin position="1782"/>
        <end position="1940"/>
    </location>
</feature>
<dbReference type="RefSeq" id="WP_258569653.1">
    <property type="nucleotide sequence ID" value="NZ_JAKUDN010000002.1"/>
</dbReference>
<dbReference type="SUPFAM" id="SSF52540">
    <property type="entry name" value="P-loop containing nucleoside triphosphate hydrolases"/>
    <property type="match status" value="1"/>
</dbReference>
<dbReference type="Pfam" id="PF00176">
    <property type="entry name" value="SNF2-rel_dom"/>
    <property type="match status" value="1"/>
</dbReference>
<reference evidence="4 5" key="1">
    <citation type="journal article" date="2022" name="Nat. Microbiol.">
        <title>The microbiome of a bacterivorous marine choanoflagellate contains a resource-demanding obligate bacterial associate.</title>
        <authorList>
            <person name="Needham D.M."/>
            <person name="Poirier C."/>
            <person name="Bachy C."/>
            <person name="George E.E."/>
            <person name="Wilken S."/>
            <person name="Yung C.C.M."/>
            <person name="Limardo A.J."/>
            <person name="Morando M."/>
            <person name="Sudek L."/>
            <person name="Malmstrom R.R."/>
            <person name="Keeling P.J."/>
            <person name="Santoro A.E."/>
            <person name="Worden A.Z."/>
        </authorList>
    </citation>
    <scope>NUCLEOTIDE SEQUENCE [LARGE SCALE GENOMIC DNA]</scope>
    <source>
        <strain evidence="4 5">Comchoano-2</strain>
    </source>
</reference>
<dbReference type="Proteomes" id="UP001320768">
    <property type="component" value="Unassembled WGS sequence"/>
</dbReference>
<dbReference type="EMBL" id="JAKUDN010000002">
    <property type="protein sequence ID" value="MCP8352547.1"/>
    <property type="molecule type" value="Genomic_DNA"/>
</dbReference>
<evidence type="ECO:0000313" key="4">
    <source>
        <dbReference type="EMBL" id="MCP8352547.1"/>
    </source>
</evidence>
<accession>A0ABT1L5X2</accession>
<dbReference type="PROSITE" id="PS51192">
    <property type="entry name" value="HELICASE_ATP_BIND_1"/>
    <property type="match status" value="1"/>
</dbReference>
<keyword evidence="1" id="KW-0378">Hydrolase</keyword>
<name>A0ABT1L5X2_9GAMM</name>
<dbReference type="InterPro" id="IPR027417">
    <property type="entry name" value="P-loop_NTPase"/>
</dbReference>
<dbReference type="InterPro" id="IPR000330">
    <property type="entry name" value="SNF2_N"/>
</dbReference>
<evidence type="ECO:0000256" key="2">
    <source>
        <dbReference type="SAM" id="MobiDB-lite"/>
    </source>
</evidence>
<evidence type="ECO:0000259" key="3">
    <source>
        <dbReference type="PROSITE" id="PS51192"/>
    </source>
</evidence>
<feature type="compositionally biased region" description="Pro residues" evidence="2">
    <location>
        <begin position="2515"/>
        <end position="2524"/>
    </location>
</feature>
<comment type="caution">
    <text evidence="4">The sequence shown here is derived from an EMBL/GenBank/DDBJ whole genome shotgun (WGS) entry which is preliminary data.</text>
</comment>
<keyword evidence="1" id="KW-0067">ATP-binding</keyword>
<evidence type="ECO:0000256" key="1">
    <source>
        <dbReference type="ARBA" id="ARBA00022806"/>
    </source>
</evidence>
<dbReference type="InterPro" id="IPR014001">
    <property type="entry name" value="Helicase_ATP-bd"/>
</dbReference>
<proteinExistence type="predicted"/>
<protein>
    <submittedName>
        <fullName evidence="4">SNF2-related protein</fullName>
    </submittedName>
</protein>
<dbReference type="SMART" id="SM00487">
    <property type="entry name" value="DEXDc"/>
    <property type="match status" value="1"/>
</dbReference>
<feature type="region of interest" description="Disordered" evidence="2">
    <location>
        <begin position="2501"/>
        <end position="2536"/>
    </location>
</feature>
<keyword evidence="5" id="KW-1185">Reference proteome</keyword>
<dbReference type="Gene3D" id="3.40.50.300">
    <property type="entry name" value="P-loop containing nucleotide triphosphate hydrolases"/>
    <property type="match status" value="1"/>
</dbReference>
<evidence type="ECO:0000313" key="5">
    <source>
        <dbReference type="Proteomes" id="UP001320768"/>
    </source>
</evidence>